<name>A0A6J4PI56_9ACTN</name>
<reference evidence="2" key="1">
    <citation type="submission" date="2020-02" db="EMBL/GenBank/DDBJ databases">
        <authorList>
            <person name="Meier V. D."/>
        </authorList>
    </citation>
    <scope>NUCLEOTIDE SEQUENCE</scope>
    <source>
        <strain evidence="2">AVDCRST_MAG22</strain>
    </source>
</reference>
<feature type="non-terminal residue" evidence="2">
    <location>
        <position position="71"/>
    </location>
</feature>
<feature type="compositionally biased region" description="Basic and acidic residues" evidence="1">
    <location>
        <begin position="1"/>
        <end position="14"/>
    </location>
</feature>
<feature type="non-terminal residue" evidence="2">
    <location>
        <position position="1"/>
    </location>
</feature>
<sequence length="71" mass="7152">DRRAPDRARPDARGGRGHRGGAGSVARGEGRGRASGEEPVAVGGVARSSGAAGDEARRCVVVLFQLGGRSL</sequence>
<gene>
    <name evidence="2" type="ORF">AVDCRST_MAG22-2276</name>
</gene>
<evidence type="ECO:0000313" key="2">
    <source>
        <dbReference type="EMBL" id="CAA9416985.1"/>
    </source>
</evidence>
<organism evidence="2">
    <name type="scientific">uncultured Rubrobacteraceae bacterium</name>
    <dbReference type="NCBI Taxonomy" id="349277"/>
    <lineage>
        <taxon>Bacteria</taxon>
        <taxon>Bacillati</taxon>
        <taxon>Actinomycetota</taxon>
        <taxon>Rubrobacteria</taxon>
        <taxon>Rubrobacterales</taxon>
        <taxon>Rubrobacteraceae</taxon>
        <taxon>environmental samples</taxon>
    </lineage>
</organism>
<proteinExistence type="predicted"/>
<accession>A0A6J4PI56</accession>
<feature type="region of interest" description="Disordered" evidence="1">
    <location>
        <begin position="1"/>
        <end position="54"/>
    </location>
</feature>
<dbReference type="EMBL" id="CADCUV010000097">
    <property type="protein sequence ID" value="CAA9416985.1"/>
    <property type="molecule type" value="Genomic_DNA"/>
</dbReference>
<evidence type="ECO:0000256" key="1">
    <source>
        <dbReference type="SAM" id="MobiDB-lite"/>
    </source>
</evidence>
<dbReference type="AlphaFoldDB" id="A0A6J4PI56"/>
<protein>
    <submittedName>
        <fullName evidence="2">Uncharacterized protein</fullName>
    </submittedName>
</protein>
<feature type="compositionally biased region" description="Low complexity" evidence="1">
    <location>
        <begin position="37"/>
        <end position="53"/>
    </location>
</feature>